<keyword evidence="3" id="KW-0812">Transmembrane</keyword>
<evidence type="ECO:0000256" key="1">
    <source>
        <dbReference type="SAM" id="Coils"/>
    </source>
</evidence>
<keyword evidence="3" id="KW-1133">Transmembrane helix</keyword>
<organism evidence="4 5">
    <name type="scientific">Candidatus Onthocola gallistercoris</name>
    <dbReference type="NCBI Taxonomy" id="2840876"/>
    <lineage>
        <taxon>Bacteria</taxon>
        <taxon>Bacillati</taxon>
        <taxon>Bacillota</taxon>
        <taxon>Bacilli</taxon>
        <taxon>Candidatus Onthocola</taxon>
    </lineage>
</organism>
<evidence type="ECO:0008006" key="6">
    <source>
        <dbReference type="Google" id="ProtNLM"/>
    </source>
</evidence>
<sequence>MPDRRRPANRKKGGNTAYYIDGNTVRKVQPEPYLPTEEELRIRRKQAAKRRLRQREKAKRQAAARKNQEKAQRLDLGYTLFLMFSALLTVAACVIYLNTQSALTRQNSVISSLESELSTLENENAAARERLNSAVDLSEVYQKAINEYGMTAITEDQIHYYSSDNQDYIKQYQEIPSDK</sequence>
<evidence type="ECO:0000256" key="2">
    <source>
        <dbReference type="SAM" id="MobiDB-lite"/>
    </source>
</evidence>
<name>A0A9D1HE75_9FIRM</name>
<dbReference type="AlphaFoldDB" id="A0A9D1HE75"/>
<reference evidence="4" key="1">
    <citation type="submission" date="2020-10" db="EMBL/GenBank/DDBJ databases">
        <authorList>
            <person name="Gilroy R."/>
        </authorList>
    </citation>
    <scope>NUCLEOTIDE SEQUENCE</scope>
    <source>
        <strain evidence="4">CHK187-14744</strain>
    </source>
</reference>
<reference evidence="4" key="2">
    <citation type="journal article" date="2021" name="PeerJ">
        <title>Extensive microbial diversity within the chicken gut microbiome revealed by metagenomics and culture.</title>
        <authorList>
            <person name="Gilroy R."/>
            <person name="Ravi A."/>
            <person name="Getino M."/>
            <person name="Pursley I."/>
            <person name="Horton D.L."/>
            <person name="Alikhan N.F."/>
            <person name="Baker D."/>
            <person name="Gharbi K."/>
            <person name="Hall N."/>
            <person name="Watson M."/>
            <person name="Adriaenssens E.M."/>
            <person name="Foster-Nyarko E."/>
            <person name="Jarju S."/>
            <person name="Secka A."/>
            <person name="Antonio M."/>
            <person name="Oren A."/>
            <person name="Chaudhuri R.R."/>
            <person name="La Ragione R."/>
            <person name="Hildebrand F."/>
            <person name="Pallen M.J."/>
        </authorList>
    </citation>
    <scope>NUCLEOTIDE SEQUENCE</scope>
    <source>
        <strain evidence="4">CHK187-14744</strain>
    </source>
</reference>
<comment type="caution">
    <text evidence="4">The sequence shown here is derived from an EMBL/GenBank/DDBJ whole genome shotgun (WGS) entry which is preliminary data.</text>
</comment>
<protein>
    <recommendedName>
        <fullName evidence="6">Cell division protein FtsL</fullName>
    </recommendedName>
</protein>
<evidence type="ECO:0000256" key="3">
    <source>
        <dbReference type="SAM" id="Phobius"/>
    </source>
</evidence>
<keyword evidence="3" id="KW-0472">Membrane</keyword>
<feature type="region of interest" description="Disordered" evidence="2">
    <location>
        <begin position="48"/>
        <end position="68"/>
    </location>
</feature>
<dbReference type="Proteomes" id="UP000824164">
    <property type="component" value="Unassembled WGS sequence"/>
</dbReference>
<proteinExistence type="predicted"/>
<keyword evidence="1" id="KW-0175">Coiled coil</keyword>
<evidence type="ECO:0000313" key="5">
    <source>
        <dbReference type="Proteomes" id="UP000824164"/>
    </source>
</evidence>
<dbReference type="EMBL" id="DVLT01000004">
    <property type="protein sequence ID" value="HIU01825.1"/>
    <property type="molecule type" value="Genomic_DNA"/>
</dbReference>
<gene>
    <name evidence="4" type="ORF">IAB63_01050</name>
</gene>
<accession>A0A9D1HE75</accession>
<evidence type="ECO:0000313" key="4">
    <source>
        <dbReference type="EMBL" id="HIU01825.1"/>
    </source>
</evidence>
<feature type="coiled-coil region" evidence="1">
    <location>
        <begin position="103"/>
        <end position="137"/>
    </location>
</feature>
<feature type="compositionally biased region" description="Basic residues" evidence="2">
    <location>
        <begin position="48"/>
        <end position="63"/>
    </location>
</feature>
<feature type="transmembrane region" description="Helical" evidence="3">
    <location>
        <begin position="76"/>
        <end position="97"/>
    </location>
</feature>